<dbReference type="InterPro" id="IPR018201">
    <property type="entry name" value="Ketoacyl_synth_AS"/>
</dbReference>
<dbReference type="EMBL" id="MU004536">
    <property type="protein sequence ID" value="KAF2648485.1"/>
    <property type="molecule type" value="Genomic_DNA"/>
</dbReference>
<dbReference type="SMART" id="SM00827">
    <property type="entry name" value="PKS_AT"/>
    <property type="match status" value="1"/>
</dbReference>
<dbReference type="Gene3D" id="3.40.366.10">
    <property type="entry name" value="Malonyl-Coenzyme A Acyl Carrier Protein, domain 2"/>
    <property type="match status" value="2"/>
</dbReference>
<dbReference type="Proteomes" id="UP000799324">
    <property type="component" value="Unassembled WGS sequence"/>
</dbReference>
<protein>
    <submittedName>
        <fullName evidence="11">Putative polyketide synthase</fullName>
    </submittedName>
</protein>
<dbReference type="Gene3D" id="3.30.70.3290">
    <property type="match status" value="1"/>
</dbReference>
<evidence type="ECO:0000313" key="12">
    <source>
        <dbReference type="Proteomes" id="UP000799324"/>
    </source>
</evidence>
<dbReference type="Gene3D" id="3.40.47.10">
    <property type="match status" value="1"/>
</dbReference>
<keyword evidence="2" id="KW-0597">Phosphoprotein</keyword>
<dbReference type="Pfam" id="PF02801">
    <property type="entry name" value="Ketoacyl-synt_C"/>
    <property type="match status" value="1"/>
</dbReference>
<dbReference type="SUPFAM" id="SSF47336">
    <property type="entry name" value="ACP-like"/>
    <property type="match status" value="1"/>
</dbReference>
<dbReference type="InterPro" id="IPR016036">
    <property type="entry name" value="Malonyl_transacylase_ACP-bd"/>
</dbReference>
<dbReference type="NCBIfam" id="TIGR04532">
    <property type="entry name" value="PT_fungal_PKS"/>
    <property type="match status" value="1"/>
</dbReference>
<dbReference type="InterPro" id="IPR014043">
    <property type="entry name" value="Acyl_transferase_dom"/>
</dbReference>
<evidence type="ECO:0000259" key="8">
    <source>
        <dbReference type="PROSITE" id="PS50075"/>
    </source>
</evidence>
<evidence type="ECO:0000256" key="1">
    <source>
        <dbReference type="ARBA" id="ARBA00022450"/>
    </source>
</evidence>
<keyword evidence="1" id="KW-0596">Phosphopantetheine</keyword>
<dbReference type="Pfam" id="PF00698">
    <property type="entry name" value="Acyl_transf_1"/>
    <property type="match status" value="1"/>
</dbReference>
<keyword evidence="4" id="KW-0511">Multifunctional enzyme</keyword>
<dbReference type="GO" id="GO:0004312">
    <property type="term" value="F:fatty acid synthase activity"/>
    <property type="evidence" value="ECO:0007669"/>
    <property type="project" value="TreeGrafter"/>
</dbReference>
<dbReference type="Gene3D" id="1.10.1200.10">
    <property type="entry name" value="ACP-like"/>
    <property type="match status" value="1"/>
</dbReference>
<dbReference type="FunFam" id="3.10.129.110:FF:000001">
    <property type="entry name" value="Sterigmatocystin biosynthesis polyketide synthase"/>
    <property type="match status" value="1"/>
</dbReference>
<evidence type="ECO:0000256" key="2">
    <source>
        <dbReference type="ARBA" id="ARBA00022553"/>
    </source>
</evidence>
<organism evidence="11 12">
    <name type="scientific">Lophiostoma macrostomum CBS 122681</name>
    <dbReference type="NCBI Taxonomy" id="1314788"/>
    <lineage>
        <taxon>Eukaryota</taxon>
        <taxon>Fungi</taxon>
        <taxon>Dikarya</taxon>
        <taxon>Ascomycota</taxon>
        <taxon>Pezizomycotina</taxon>
        <taxon>Dothideomycetes</taxon>
        <taxon>Pleosporomycetidae</taxon>
        <taxon>Pleosporales</taxon>
        <taxon>Lophiostomataceae</taxon>
        <taxon>Lophiostoma</taxon>
    </lineage>
</organism>
<dbReference type="InterPro" id="IPR050091">
    <property type="entry name" value="PKS_NRPS_Biosynth_Enz"/>
</dbReference>
<accession>A0A6A6SKR4</accession>
<dbReference type="Pfam" id="PF00550">
    <property type="entry name" value="PP-binding"/>
    <property type="match status" value="1"/>
</dbReference>
<feature type="region of interest" description="C-terminal hotdog fold" evidence="6">
    <location>
        <begin position="1488"/>
        <end position="1636"/>
    </location>
</feature>
<dbReference type="InterPro" id="IPR020806">
    <property type="entry name" value="PKS_PP-bd"/>
</dbReference>
<feature type="active site" description="Proton donor; for dehydratase activity" evidence="6">
    <location>
        <position position="1547"/>
    </location>
</feature>
<dbReference type="InterPro" id="IPR032088">
    <property type="entry name" value="SAT"/>
</dbReference>
<dbReference type="GO" id="GO:0031177">
    <property type="term" value="F:phosphopantetheine binding"/>
    <property type="evidence" value="ECO:0007669"/>
    <property type="project" value="InterPro"/>
</dbReference>
<dbReference type="CDD" id="cd00833">
    <property type="entry name" value="PKS"/>
    <property type="match status" value="1"/>
</dbReference>
<evidence type="ECO:0000256" key="6">
    <source>
        <dbReference type="PROSITE-ProRule" id="PRU01363"/>
    </source>
</evidence>
<dbReference type="SUPFAM" id="SSF55048">
    <property type="entry name" value="Probable ACP-binding domain of malonyl-CoA ACP transacylase"/>
    <property type="match status" value="1"/>
</dbReference>
<dbReference type="OrthoDB" id="329835at2759"/>
<feature type="domain" description="Carrier" evidence="8">
    <location>
        <begin position="1705"/>
        <end position="1782"/>
    </location>
</feature>
<dbReference type="InterPro" id="IPR049900">
    <property type="entry name" value="PKS_mFAS_DH"/>
</dbReference>
<dbReference type="InterPro" id="IPR014030">
    <property type="entry name" value="Ketoacyl_synth_N"/>
</dbReference>
<dbReference type="SUPFAM" id="SSF52151">
    <property type="entry name" value="FabD/lysophospholipase-like"/>
    <property type="match status" value="1"/>
</dbReference>
<comment type="function">
    <text evidence="5">Non-reducing polyketide synthase; part of a gene cluster that mediates the biosynthesis of a yet unidentified natural product.</text>
</comment>
<dbReference type="GO" id="GO:0006633">
    <property type="term" value="P:fatty acid biosynthetic process"/>
    <property type="evidence" value="ECO:0007669"/>
    <property type="project" value="InterPro"/>
</dbReference>
<dbReference type="FunFam" id="3.40.366.10:FF:000017">
    <property type="entry name" value="Non-reducing polyketide synthase aptA"/>
    <property type="match status" value="1"/>
</dbReference>
<dbReference type="Pfam" id="PF16073">
    <property type="entry name" value="SAT"/>
    <property type="match status" value="1"/>
</dbReference>
<dbReference type="PROSITE" id="PS00606">
    <property type="entry name" value="KS3_1"/>
    <property type="match status" value="1"/>
</dbReference>
<dbReference type="PANTHER" id="PTHR43775:SF37">
    <property type="entry name" value="SI:DKEY-61P9.11"/>
    <property type="match status" value="1"/>
</dbReference>
<dbReference type="GO" id="GO:0004315">
    <property type="term" value="F:3-oxoacyl-[acyl-carrier-protein] synthase activity"/>
    <property type="evidence" value="ECO:0007669"/>
    <property type="project" value="InterPro"/>
</dbReference>
<gene>
    <name evidence="11" type="ORF">K491DRAFT_722524</name>
</gene>
<dbReference type="InterPro" id="IPR036736">
    <property type="entry name" value="ACP-like_sf"/>
</dbReference>
<proteinExistence type="predicted"/>
<dbReference type="InterPro" id="IPR009081">
    <property type="entry name" value="PP-bd_ACP"/>
</dbReference>
<evidence type="ECO:0000256" key="3">
    <source>
        <dbReference type="ARBA" id="ARBA00022679"/>
    </source>
</evidence>
<dbReference type="FunFam" id="3.40.366.10:FF:000002">
    <property type="entry name" value="Probable polyketide synthase 2"/>
    <property type="match status" value="1"/>
</dbReference>
<dbReference type="FunFam" id="3.40.47.10:FF:000031">
    <property type="entry name" value="Sterigmatocystin biosynthesis polyketide synthase"/>
    <property type="match status" value="1"/>
</dbReference>
<dbReference type="Pfam" id="PF00109">
    <property type="entry name" value="ketoacyl-synt"/>
    <property type="match status" value="1"/>
</dbReference>
<feature type="active site" description="Proton acceptor; for dehydratase activity" evidence="6">
    <location>
        <position position="1358"/>
    </location>
</feature>
<dbReference type="InterPro" id="IPR014031">
    <property type="entry name" value="Ketoacyl_synth_C"/>
</dbReference>
<dbReference type="InterPro" id="IPR001227">
    <property type="entry name" value="Ac_transferase_dom_sf"/>
</dbReference>
<name>A0A6A6SKR4_9PLEO</name>
<dbReference type="SUPFAM" id="SSF53901">
    <property type="entry name" value="Thiolase-like"/>
    <property type="match status" value="1"/>
</dbReference>
<dbReference type="InterPro" id="IPR016039">
    <property type="entry name" value="Thiolase-like"/>
</dbReference>
<dbReference type="InterPro" id="IPR042104">
    <property type="entry name" value="PKS_dehydratase_sf"/>
</dbReference>
<keyword evidence="12" id="KW-1185">Reference proteome</keyword>
<evidence type="ECO:0000256" key="4">
    <source>
        <dbReference type="ARBA" id="ARBA00023268"/>
    </source>
</evidence>
<dbReference type="GO" id="GO:0044550">
    <property type="term" value="P:secondary metabolite biosynthetic process"/>
    <property type="evidence" value="ECO:0007669"/>
    <property type="project" value="TreeGrafter"/>
</dbReference>
<dbReference type="Gene3D" id="3.10.129.110">
    <property type="entry name" value="Polyketide synthase dehydratase"/>
    <property type="match status" value="1"/>
</dbReference>
<dbReference type="InterPro" id="IPR016035">
    <property type="entry name" value="Acyl_Trfase/lysoPLipase"/>
</dbReference>
<feature type="region of interest" description="Disordered" evidence="7">
    <location>
        <begin position="1661"/>
        <end position="1706"/>
    </location>
</feature>
<dbReference type="PROSITE" id="PS50075">
    <property type="entry name" value="CARRIER"/>
    <property type="match status" value="1"/>
</dbReference>
<feature type="domain" description="Ketosynthase family 3 (KS3)" evidence="9">
    <location>
        <begin position="400"/>
        <end position="834"/>
    </location>
</feature>
<dbReference type="SMART" id="SM00825">
    <property type="entry name" value="PKS_KS"/>
    <property type="match status" value="1"/>
</dbReference>
<dbReference type="PANTHER" id="PTHR43775">
    <property type="entry name" value="FATTY ACID SYNTHASE"/>
    <property type="match status" value="1"/>
</dbReference>
<feature type="region of interest" description="N-terminal hotdog fold" evidence="6">
    <location>
        <begin position="1326"/>
        <end position="1461"/>
    </location>
</feature>
<reference evidence="11" key="1">
    <citation type="journal article" date="2020" name="Stud. Mycol.">
        <title>101 Dothideomycetes genomes: a test case for predicting lifestyles and emergence of pathogens.</title>
        <authorList>
            <person name="Haridas S."/>
            <person name="Albert R."/>
            <person name="Binder M."/>
            <person name="Bloem J."/>
            <person name="Labutti K."/>
            <person name="Salamov A."/>
            <person name="Andreopoulos B."/>
            <person name="Baker S."/>
            <person name="Barry K."/>
            <person name="Bills G."/>
            <person name="Bluhm B."/>
            <person name="Cannon C."/>
            <person name="Castanera R."/>
            <person name="Culley D."/>
            <person name="Daum C."/>
            <person name="Ezra D."/>
            <person name="Gonzalez J."/>
            <person name="Henrissat B."/>
            <person name="Kuo A."/>
            <person name="Liang C."/>
            <person name="Lipzen A."/>
            <person name="Lutzoni F."/>
            <person name="Magnuson J."/>
            <person name="Mondo S."/>
            <person name="Nolan M."/>
            <person name="Ohm R."/>
            <person name="Pangilinan J."/>
            <person name="Park H.-J."/>
            <person name="Ramirez L."/>
            <person name="Alfaro M."/>
            <person name="Sun H."/>
            <person name="Tritt A."/>
            <person name="Yoshinaga Y."/>
            <person name="Zwiers L.-H."/>
            <person name="Turgeon B."/>
            <person name="Goodwin S."/>
            <person name="Spatafora J."/>
            <person name="Crous P."/>
            <person name="Grigoriev I."/>
        </authorList>
    </citation>
    <scope>NUCLEOTIDE SEQUENCE</scope>
    <source>
        <strain evidence="11">CBS 122681</strain>
    </source>
</reference>
<evidence type="ECO:0000259" key="10">
    <source>
        <dbReference type="PROSITE" id="PS52019"/>
    </source>
</evidence>
<sequence length="1783" mass="194253">MATFTPSSDVQGGALAVKLIYFSNEFPHDDIPYLARQLHLQSKDRRRHVLARFIDEATLAVREEIRRLPAAQKALIPPFETVLNFAEHPDLRTGPLSGSIDGVLLTAIELATFIGYYETTHNAFKLDPANTSLAGLGIGLLATAAVSLSPTLADYPHAGSEVVRIAFRLGILVDQVSLNLQPREAEPESWATVLPEVSPEEVQRELDAIHAREKTPESSRIFISALSRTSVTLSGPPSRLRHVFRLSDFFRDRKFYPLPVYSGLCHAKHIYNESHVQSVVRTESVDRLNTSTVPAIPIFSTNTGTPFSANTATELLQSIVAEILTQQIRWDNVVDGVIERVNTLGAAELSILIFRVSLPIDDLNSALKKTLGHVESTTENLLSWITKKADGEFLPRGPLRSKIAIVGMSCRMPGGATNTEKFWELLKNGLDVHREIPADRFDVNSHSDPTGKRVNTSHTRYGCFIDEPGLFDAPFFNMSPREAQQTDPMQRLALVTAYEALERAGYVANRTAATSLNRIGTFYGQASDDYREVNTAQEISTYFIPGGCRAFGPGRINYFFKFSGPSYSIDTACSSSLATIQTACTSLWNGDTDTVVAGGMNVLTNSDAFAGLSHGHFLTKTPNACKTWDAEADGYCRADGIGSIVMKRLEDAEADNDNILGVILGAGTNHSAEAISITHPHAGHQQFLSQQVLRSAGIDPLDVSFVEMHGTGTQAGDLEEIQSVANTYAPLTKMRNAKQPLHIGAVKANVGHGEAVAGVTALLKVLLMFQKEAIPPHVGIKNALNPGFPKDLERRGLRIPYEKQPWTRVQGKKRIAAVNNFSAAGGNTTILLEEGPLREVVGTDPRPLHPIALSAKSKVSLRGNLERFLAYLEANLDVSLSNLSYSTTARRYHHNHRVVVTTAEITLLKKQLTAQLDSVDSKKPIPPTGPPPVAFAFTGQGASYKSSNLELFHESAYFRAEVEQLDSLSQGQGFPSFIPALDGSFPQDHQHSPVVTQLALVGTEIALAKYWGILGVKPDVVVGHSLGEYAALHVAGVLSASDALYLVGRRARFLEEKCKVGSHKMLAVRASLADVEQAAGSLPYEVACINGPKETVLSGEVAQIAAVDEALKAGGHKTYSLDVAFAFHSTQTDPILDEFEQLAETGVLFQAPQMPIISPLLGKVIFDDKSINASYVRRATREPVNFLSSLEAAQKFSTVDETTVWVEIGPHPVSVGFVKSTLPVVNSTVSSLRRGENNWTTIAQSLAALHVAGVEVSWNEYHREFEKALRLLDLPTYSWNDKTYWIQYNGDWALTKGNTFYDAEKAAAAPPVLPSAISDLRTSTVHRVVQEHFEGTAGKIVIHSDLIQSDFRAAAYGHKMNGCGVVTSSIHADIAYTMGEYLSKKLKHKFKTTDINIANLEVSKGLVANKGTDTPQVIQVTATTTDIKSGVVDLEWHNVKQDGTLDEPFARANLYYGNSSDWLASWTRFHHLVQGRIEALEQLAEKGIANRFSRKMAYRLFASNLVDYAEKYRGMQAVVLHELEAFADVRLTTEKGGTWTVPPYFIDSVAHLAGFTMNVSDAIDTEANFCVTPGWSSMRFARPLVAGDRYRSYVKMIPTAEDPSVYLGDVYILQDKTILGLVGGIKFRRYPRLLLSRFFSPPDAGDAKHAVASATASTAATLPAPAPAPAPTPALARPASSPAPPQSTVPDRPAPAEASAGAVDMESDSTTAKALALVADEAALDIEDLQDDATFANLGVDSLMSLVIAERFREELGVTVGGSLFLEYPTVGDLRSWLQEYYD</sequence>
<dbReference type="Pfam" id="PF22621">
    <property type="entry name" value="CurL-like_PKS_C"/>
    <property type="match status" value="1"/>
</dbReference>
<evidence type="ECO:0000256" key="5">
    <source>
        <dbReference type="ARBA" id="ARBA00055753"/>
    </source>
</evidence>
<evidence type="ECO:0000256" key="7">
    <source>
        <dbReference type="SAM" id="MobiDB-lite"/>
    </source>
</evidence>
<dbReference type="FunFam" id="1.10.1200.10:FF:000011">
    <property type="entry name" value="Sterigmatocystin biosynthesis polyketide synthase"/>
    <property type="match status" value="1"/>
</dbReference>
<dbReference type="InterPro" id="IPR030918">
    <property type="entry name" value="PT_fungal_PKS"/>
</dbReference>
<evidence type="ECO:0000313" key="11">
    <source>
        <dbReference type="EMBL" id="KAF2648485.1"/>
    </source>
</evidence>
<feature type="domain" description="PKS/mFAS DH" evidence="10">
    <location>
        <begin position="1326"/>
        <end position="1636"/>
    </location>
</feature>
<keyword evidence="3" id="KW-0808">Transferase</keyword>
<dbReference type="PROSITE" id="PS52004">
    <property type="entry name" value="KS3_2"/>
    <property type="match status" value="1"/>
</dbReference>
<dbReference type="PROSITE" id="PS52019">
    <property type="entry name" value="PKS_MFAS_DH"/>
    <property type="match status" value="1"/>
</dbReference>
<evidence type="ECO:0000259" key="9">
    <source>
        <dbReference type="PROSITE" id="PS52004"/>
    </source>
</evidence>
<dbReference type="SMART" id="SM00823">
    <property type="entry name" value="PKS_PP"/>
    <property type="match status" value="1"/>
</dbReference>
<dbReference type="InterPro" id="IPR020841">
    <property type="entry name" value="PKS_Beta-ketoAc_synthase_dom"/>
</dbReference>